<proteinExistence type="inferred from homology"/>
<keyword evidence="10" id="KW-0735">Signal-anchor</keyword>
<reference evidence="20 21" key="1">
    <citation type="submission" date="2025-04" db="UniProtKB">
        <authorList>
            <consortium name="RefSeq"/>
        </authorList>
    </citation>
    <scope>IDENTIFICATION</scope>
    <source>
        <tissue evidence="20 21">Entire body</tissue>
    </source>
</reference>
<evidence type="ECO:0000259" key="17">
    <source>
        <dbReference type="Pfam" id="PF00535"/>
    </source>
</evidence>
<dbReference type="EC" id="2.4.1.-" evidence="16"/>
<keyword evidence="6 16" id="KW-0808">Transferase</keyword>
<evidence type="ECO:0000313" key="20">
    <source>
        <dbReference type="RefSeq" id="XP_025836481.1"/>
    </source>
</evidence>
<keyword evidence="19" id="KW-1185">Reference proteome</keyword>
<dbReference type="Pfam" id="PF00652">
    <property type="entry name" value="Ricin_B_lectin"/>
    <property type="match status" value="1"/>
</dbReference>
<dbReference type="Pfam" id="PF00535">
    <property type="entry name" value="Glycos_transf_2"/>
    <property type="match status" value="1"/>
</dbReference>
<evidence type="ECO:0000256" key="6">
    <source>
        <dbReference type="ARBA" id="ARBA00022679"/>
    </source>
</evidence>
<dbReference type="InterPro" id="IPR000772">
    <property type="entry name" value="Ricin_B_lectin"/>
</dbReference>
<dbReference type="GO" id="GO:0030246">
    <property type="term" value="F:carbohydrate binding"/>
    <property type="evidence" value="ECO:0007669"/>
    <property type="project" value="UniProtKB-KW"/>
</dbReference>
<dbReference type="GO" id="GO:0006493">
    <property type="term" value="P:protein O-linked glycosylation"/>
    <property type="evidence" value="ECO:0007669"/>
    <property type="project" value="UniProtKB-ARBA"/>
</dbReference>
<sequence length="628" mass="73056">MLTPGPYRRCRRLWQAILFLFICALIIVWKRSNRLEEKSTPSNKHVFRHNQEEYVDHRGVKVIVGHYIGNAVENIPNADKNVINRNNYSPMPDAGKNGFPVIIEPKDLLVSQQIFQINRFNLLASDRIPLNRTLPDVRRKKCKFLYKDYNSYPKASIIIVFHNEAWSTLFRTVWSVINRSPEELLEEIILVDDASERDFLRDPLDEYIKKLPVPTKILRSKTRIGLVHARMMGSREAKGASLVFLDAHCECTIGWLESLLAPIAEDRTTVVCPVIDIINDNTFAYIKSFELHWGAFNWNLQFRWYTLGNRELQKRKQNITRPFHTPAMAGGLFAISKEYFFEIGGYDEGMKIWGGENLEISFRVWQCGGKVVIAPCSHVGHLFRKSSPYTFPGGIGETLYSNLARVAMVWMDEWGDFYFKFNNEARKAKELQDVQQRIKLRDKLKCQSFRWYLENIWPQHFFPTESRFFGRIRNLEKDQCLIKPIGKESSNQPMGLANINICVNKSLTVEMFVMTEDGIIMTDDSVCLDAPETTVNSLHKVRIMACSGTRRQRWKYNKKFFALDSRTSPCDKWFLLGCLILEDFRRWTDNFKLYRSADPKVDIGTSSMEVIQPCKPLELDNCPDKYCL</sequence>
<evidence type="ECO:0000256" key="13">
    <source>
        <dbReference type="ARBA" id="ARBA00023136"/>
    </source>
</evidence>
<dbReference type="OrthoDB" id="330637at2759"/>
<dbReference type="AlphaFoldDB" id="A0A7F5RKE9"/>
<dbReference type="RefSeq" id="XP_025836482.1">
    <property type="nucleotide sequence ID" value="XM_025980697.1"/>
</dbReference>
<dbReference type="InterPro" id="IPR001173">
    <property type="entry name" value="Glyco_trans_2-like"/>
</dbReference>
<dbReference type="PROSITE" id="PS50231">
    <property type="entry name" value="RICIN_B_LECTIN"/>
    <property type="match status" value="1"/>
</dbReference>
<comment type="subcellular location">
    <subcellularLocation>
        <location evidence="2 16">Golgi apparatus membrane</location>
        <topology evidence="2 16">Single-pass type II membrane protein</topology>
    </subcellularLocation>
</comment>
<dbReference type="SUPFAM" id="SSF50370">
    <property type="entry name" value="Ricin B-like lectins"/>
    <property type="match status" value="1"/>
</dbReference>
<keyword evidence="15 16" id="KW-0464">Manganese</keyword>
<keyword evidence="12 16" id="KW-0333">Golgi apparatus</keyword>
<dbReference type="GO" id="GO:0000139">
    <property type="term" value="C:Golgi membrane"/>
    <property type="evidence" value="ECO:0007669"/>
    <property type="project" value="UniProtKB-SubCell"/>
</dbReference>
<evidence type="ECO:0000256" key="7">
    <source>
        <dbReference type="ARBA" id="ARBA00022692"/>
    </source>
</evidence>
<keyword evidence="9 16" id="KW-0430">Lectin</keyword>
<dbReference type="GO" id="GO:0046872">
    <property type="term" value="F:metal ion binding"/>
    <property type="evidence" value="ECO:0007669"/>
    <property type="project" value="UniProtKB-KW"/>
</dbReference>
<dbReference type="InterPro" id="IPR035992">
    <property type="entry name" value="Ricin_B-like_lectins"/>
</dbReference>
<evidence type="ECO:0000256" key="2">
    <source>
        <dbReference type="ARBA" id="ARBA00004323"/>
    </source>
</evidence>
<evidence type="ECO:0000256" key="16">
    <source>
        <dbReference type="RuleBase" id="RU361242"/>
    </source>
</evidence>
<dbReference type="Gene3D" id="3.90.550.10">
    <property type="entry name" value="Spore Coat Polysaccharide Biosynthesis Protein SpsA, Chain A"/>
    <property type="match status" value="1"/>
</dbReference>
<keyword evidence="11 16" id="KW-1133">Transmembrane helix</keyword>
<evidence type="ECO:0000256" key="10">
    <source>
        <dbReference type="ARBA" id="ARBA00022968"/>
    </source>
</evidence>
<evidence type="ECO:0000313" key="21">
    <source>
        <dbReference type="RefSeq" id="XP_025836482.1"/>
    </source>
</evidence>
<dbReference type="GO" id="GO:0004653">
    <property type="term" value="F:polypeptide N-acetylgalactosaminyltransferase activity"/>
    <property type="evidence" value="ECO:0007669"/>
    <property type="project" value="UniProtKB-ARBA"/>
</dbReference>
<keyword evidence="7 16" id="KW-0812">Transmembrane</keyword>
<dbReference type="UniPathway" id="UPA00378"/>
<dbReference type="Gene3D" id="2.80.10.50">
    <property type="match status" value="1"/>
</dbReference>
<dbReference type="InterPro" id="IPR029044">
    <property type="entry name" value="Nucleotide-diphossugar_trans"/>
</dbReference>
<feature type="domain" description="Glycosyltransferase 2-like" evidence="17">
    <location>
        <begin position="156"/>
        <end position="340"/>
    </location>
</feature>
<name>A0A7F5RKE9_AGRPL</name>
<evidence type="ECO:0000256" key="8">
    <source>
        <dbReference type="ARBA" id="ARBA00022723"/>
    </source>
</evidence>
<dbReference type="RefSeq" id="XP_025836481.1">
    <property type="nucleotide sequence ID" value="XM_025980696.1"/>
</dbReference>
<evidence type="ECO:0000256" key="14">
    <source>
        <dbReference type="ARBA" id="ARBA00023157"/>
    </source>
</evidence>
<keyword evidence="8" id="KW-0479">Metal-binding</keyword>
<evidence type="ECO:0000256" key="5">
    <source>
        <dbReference type="ARBA" id="ARBA00022676"/>
    </source>
</evidence>
<gene>
    <name evidence="20 21" type="primary">LOC108742456</name>
</gene>
<protein>
    <recommendedName>
        <fullName evidence="16">Polypeptide N-acetylgalactosaminyltransferase</fullName>
        <ecNumber evidence="16">2.4.1.-</ecNumber>
    </recommendedName>
    <alternativeName>
        <fullName evidence="16">Protein-UDP acetylgalactosaminyltransferase</fullName>
    </alternativeName>
</protein>
<accession>A0A7F5RKE9</accession>
<dbReference type="Proteomes" id="UP000192223">
    <property type="component" value="Unplaced"/>
</dbReference>
<dbReference type="SUPFAM" id="SSF53448">
    <property type="entry name" value="Nucleotide-diphospho-sugar transferases"/>
    <property type="match status" value="1"/>
</dbReference>
<dbReference type="InterPro" id="IPR045885">
    <property type="entry name" value="GalNAc-T"/>
</dbReference>
<comment type="pathway">
    <text evidence="3 16">Protein modification; protein glycosylation.</text>
</comment>
<evidence type="ECO:0000256" key="1">
    <source>
        <dbReference type="ARBA" id="ARBA00001936"/>
    </source>
</evidence>
<dbReference type="PANTHER" id="PTHR11675:SF118">
    <property type="entry name" value="POLYPEPTIDE N-ACETYLGALACTOSAMINYLTRANSFERASE 3"/>
    <property type="match status" value="1"/>
</dbReference>
<keyword evidence="13 16" id="KW-0472">Membrane</keyword>
<organism evidence="19 21">
    <name type="scientific">Agrilus planipennis</name>
    <name type="common">Emerald ash borer</name>
    <name type="synonym">Agrilus marcopoli</name>
    <dbReference type="NCBI Taxonomy" id="224129"/>
    <lineage>
        <taxon>Eukaryota</taxon>
        <taxon>Metazoa</taxon>
        <taxon>Ecdysozoa</taxon>
        <taxon>Arthropoda</taxon>
        <taxon>Hexapoda</taxon>
        <taxon>Insecta</taxon>
        <taxon>Pterygota</taxon>
        <taxon>Neoptera</taxon>
        <taxon>Endopterygota</taxon>
        <taxon>Coleoptera</taxon>
        <taxon>Polyphaga</taxon>
        <taxon>Elateriformia</taxon>
        <taxon>Buprestoidea</taxon>
        <taxon>Buprestidae</taxon>
        <taxon>Agrilinae</taxon>
        <taxon>Agrilus</taxon>
    </lineage>
</organism>
<feature type="transmembrane region" description="Helical" evidence="16">
    <location>
        <begin position="12"/>
        <end position="29"/>
    </location>
</feature>
<evidence type="ECO:0000256" key="3">
    <source>
        <dbReference type="ARBA" id="ARBA00004922"/>
    </source>
</evidence>
<evidence type="ECO:0000256" key="15">
    <source>
        <dbReference type="ARBA" id="ARBA00023211"/>
    </source>
</evidence>
<keyword evidence="5 16" id="KW-0328">Glycosyltransferase</keyword>
<dbReference type="GeneID" id="108742456"/>
<keyword evidence="14 16" id="KW-1015">Disulfide bond</keyword>
<comment type="cofactor">
    <cofactor evidence="1 16">
        <name>Mn(2+)</name>
        <dbReference type="ChEBI" id="CHEBI:29035"/>
    </cofactor>
</comment>
<evidence type="ECO:0000256" key="9">
    <source>
        <dbReference type="ARBA" id="ARBA00022734"/>
    </source>
</evidence>
<dbReference type="PANTHER" id="PTHR11675">
    <property type="entry name" value="N-ACETYLGALACTOSAMINYLTRANSFERASE"/>
    <property type="match status" value="1"/>
</dbReference>
<evidence type="ECO:0000256" key="12">
    <source>
        <dbReference type="ARBA" id="ARBA00023034"/>
    </source>
</evidence>
<dbReference type="CDD" id="cd02510">
    <property type="entry name" value="pp-GalNAc-T"/>
    <property type="match status" value="1"/>
</dbReference>
<evidence type="ECO:0000259" key="18">
    <source>
        <dbReference type="Pfam" id="PF00652"/>
    </source>
</evidence>
<evidence type="ECO:0000256" key="11">
    <source>
        <dbReference type="ARBA" id="ARBA00022989"/>
    </source>
</evidence>
<evidence type="ECO:0000256" key="4">
    <source>
        <dbReference type="ARBA" id="ARBA00005680"/>
    </source>
</evidence>
<evidence type="ECO:0000313" key="19">
    <source>
        <dbReference type="Proteomes" id="UP000192223"/>
    </source>
</evidence>
<comment type="similarity">
    <text evidence="4 16">Belongs to the glycosyltransferase 2 family. GalNAc-T subfamily.</text>
</comment>
<feature type="domain" description="Ricin B lectin" evidence="18">
    <location>
        <begin position="469"/>
        <end position="559"/>
    </location>
</feature>
<dbReference type="FunFam" id="3.90.550.10:FF:000021">
    <property type="entry name" value="Polypeptide N-acetylgalactosaminyltransferase"/>
    <property type="match status" value="1"/>
</dbReference>